<dbReference type="InterPro" id="IPR036390">
    <property type="entry name" value="WH_DNA-bd_sf"/>
</dbReference>
<protein>
    <recommendedName>
        <fullName evidence="6">HTH deoR-type domain-containing protein</fullName>
    </recommendedName>
</protein>
<evidence type="ECO:0000259" key="4">
    <source>
        <dbReference type="Pfam" id="PF13271"/>
    </source>
</evidence>
<dbReference type="Pfam" id="PF13749">
    <property type="entry name" value="HATPase_c_4"/>
    <property type="match status" value="1"/>
</dbReference>
<dbReference type="PANTHER" id="PTHR30595">
    <property type="entry name" value="GLPR-RELATED TRANSCRIPTIONAL REPRESSOR"/>
    <property type="match status" value="1"/>
</dbReference>
<sequence length="474" mass="55329">MSKLKIFLSSDQNEFKVERLLIKQFIENTPIYSSLFEVFLFENLPAGGNSPRETYLSEVEKSDIFIGLIGEDYGRVNKNGLSATEEEFNTFQKTSNRKNTFIFIKEGIKKDKKTLKFIEKVHRVTYDKFNQENILIKIQRTLEKFLFDKELIQNKDFDERIVLESDFKDVNQEKVKYFLKIANTSNIGNITTNIKNTLLNRLHVLNNEKHLTNTGILFFSNNPSIFISQNEIRMASFKTNEKVDIIDKNYINTTICQALKEVEIFFHRNTRIGSEIKGFRRKDIPEYPYEAIREAVVNAIAHRDYTIRTSPITFFIFPDRIEITSPGELPNPLTIEDLGEKTAHRNKKICELLQMTSYMEIIGSGIPRMRAKMRKQDLPEPEFVQSPGFFTVIFRNSKRIDLDTSKLNKRQQKIVNFLKDEGGSININSVMDVFEVSKPTASRDLKELTEEKYLKKIPVNKKQNKYILNPKSYE</sequence>
<name>A0A644U959_9ZZZZ</name>
<keyword evidence="2" id="KW-0804">Transcription</keyword>
<organism evidence="5">
    <name type="scientific">bioreactor metagenome</name>
    <dbReference type="NCBI Taxonomy" id="1076179"/>
    <lineage>
        <taxon>unclassified sequences</taxon>
        <taxon>metagenomes</taxon>
        <taxon>ecological metagenomes</taxon>
    </lineage>
</organism>
<reference evidence="5" key="1">
    <citation type="submission" date="2019-08" db="EMBL/GenBank/DDBJ databases">
        <authorList>
            <person name="Kucharzyk K."/>
            <person name="Murdoch R.W."/>
            <person name="Higgins S."/>
            <person name="Loffler F."/>
        </authorList>
    </citation>
    <scope>NUCLEOTIDE SEQUENCE</scope>
</reference>
<dbReference type="Gene3D" id="1.10.10.10">
    <property type="entry name" value="Winged helix-like DNA-binding domain superfamily/Winged helix DNA-binding domain"/>
    <property type="match status" value="1"/>
</dbReference>
<feature type="domain" description="HTH deoR-type" evidence="3">
    <location>
        <begin position="410"/>
        <end position="456"/>
    </location>
</feature>
<dbReference type="InterPro" id="IPR038475">
    <property type="entry name" value="RecG_C_sf"/>
</dbReference>
<dbReference type="InterPro" id="IPR001034">
    <property type="entry name" value="DeoR_HTH"/>
</dbReference>
<dbReference type="GO" id="GO:0003700">
    <property type="term" value="F:DNA-binding transcription factor activity"/>
    <property type="evidence" value="ECO:0007669"/>
    <property type="project" value="InterPro"/>
</dbReference>
<evidence type="ECO:0000259" key="3">
    <source>
        <dbReference type="Pfam" id="PF08220"/>
    </source>
</evidence>
<dbReference type="SUPFAM" id="SSF46785">
    <property type="entry name" value="Winged helix' DNA-binding domain"/>
    <property type="match status" value="1"/>
</dbReference>
<dbReference type="PANTHER" id="PTHR30595:SF6">
    <property type="entry name" value="SCHLAFEN ALBA-2 DOMAIN-CONTAINING PROTEIN"/>
    <property type="match status" value="1"/>
</dbReference>
<dbReference type="Pfam" id="PF13271">
    <property type="entry name" value="DUF4062"/>
    <property type="match status" value="1"/>
</dbReference>
<dbReference type="Pfam" id="PF08220">
    <property type="entry name" value="HTH_DeoR"/>
    <property type="match status" value="1"/>
</dbReference>
<comment type="caution">
    <text evidence="5">The sequence shown here is derived from an EMBL/GenBank/DDBJ whole genome shotgun (WGS) entry which is preliminary data.</text>
</comment>
<dbReference type="EMBL" id="VSSQ01000088">
    <property type="protein sequence ID" value="MPL75470.1"/>
    <property type="molecule type" value="Genomic_DNA"/>
</dbReference>
<evidence type="ECO:0000256" key="1">
    <source>
        <dbReference type="ARBA" id="ARBA00023015"/>
    </source>
</evidence>
<gene>
    <name evidence="5" type="ORF">SDC9_21294</name>
</gene>
<proteinExistence type="predicted"/>
<evidence type="ECO:0000313" key="5">
    <source>
        <dbReference type="EMBL" id="MPL75470.1"/>
    </source>
</evidence>
<keyword evidence="1" id="KW-0805">Transcription regulation</keyword>
<evidence type="ECO:0008006" key="6">
    <source>
        <dbReference type="Google" id="ProtNLM"/>
    </source>
</evidence>
<dbReference type="InterPro" id="IPR036388">
    <property type="entry name" value="WH-like_DNA-bd_sf"/>
</dbReference>
<accession>A0A644U959</accession>
<dbReference type="Gene3D" id="3.30.565.60">
    <property type="match status" value="1"/>
</dbReference>
<dbReference type="InterPro" id="IPR025139">
    <property type="entry name" value="DUF4062"/>
</dbReference>
<dbReference type="AlphaFoldDB" id="A0A644U959"/>
<evidence type="ECO:0000256" key="2">
    <source>
        <dbReference type="ARBA" id="ARBA00023163"/>
    </source>
</evidence>
<feature type="domain" description="DUF4062" evidence="4">
    <location>
        <begin position="5"/>
        <end position="89"/>
    </location>
</feature>